<dbReference type="Pfam" id="PF08722">
    <property type="entry name" value="Tn7_TnsA-like_N"/>
    <property type="match status" value="1"/>
</dbReference>
<dbReference type="Gene3D" id="3.40.1350.10">
    <property type="match status" value="1"/>
</dbReference>
<feature type="domain" description="TnsA endonuclease C-terminal" evidence="1">
    <location>
        <begin position="167"/>
        <end position="248"/>
    </location>
</feature>
<dbReference type="SUPFAM" id="SSF52980">
    <property type="entry name" value="Restriction endonuclease-like"/>
    <property type="match status" value="1"/>
</dbReference>
<dbReference type="InterPro" id="IPR011856">
    <property type="entry name" value="tRNA_endonuc-like_dom_sf"/>
</dbReference>
<dbReference type="Pfam" id="PF08721">
    <property type="entry name" value="Tn7_Tnp_TnsA_C"/>
    <property type="match status" value="1"/>
</dbReference>
<dbReference type="InterPro" id="IPR011335">
    <property type="entry name" value="Restrct_endonuc-II-like"/>
</dbReference>
<reference evidence="3 4" key="1">
    <citation type="journal article" date="2016" name="Syst. Appl. Microbiol.">
        <title>Vibrio bivalvicida sp. nov., a novel larval pathogen for bivalve molluscs reared in a hatchery.</title>
        <authorList>
            <person name="Dubert J."/>
            <person name="Romalde J.L."/>
            <person name="Prado S."/>
            <person name="Barja J.L."/>
        </authorList>
    </citation>
    <scope>NUCLEOTIDE SEQUENCE [LARGE SCALE GENOMIC DNA]</scope>
    <source>
        <strain evidence="3 4">605</strain>
    </source>
</reference>
<dbReference type="InterPro" id="IPR014833">
    <property type="entry name" value="TnsA_N"/>
</dbReference>
<protein>
    <submittedName>
        <fullName evidence="3">Transcriptional antiterminator</fullName>
    </submittedName>
</protein>
<dbReference type="GO" id="GO:0003676">
    <property type="term" value="F:nucleic acid binding"/>
    <property type="evidence" value="ECO:0007669"/>
    <property type="project" value="InterPro"/>
</dbReference>
<gene>
    <name evidence="3" type="ORF">APB76_04880</name>
</gene>
<dbReference type="EMBL" id="LLEI02000020">
    <property type="protein sequence ID" value="OAJ95304.1"/>
    <property type="molecule type" value="Genomic_DNA"/>
</dbReference>
<dbReference type="SUPFAM" id="SSF46785">
    <property type="entry name" value="Winged helix' DNA-binding domain"/>
    <property type="match status" value="1"/>
</dbReference>
<evidence type="ECO:0000313" key="4">
    <source>
        <dbReference type="Proteomes" id="UP000078406"/>
    </source>
</evidence>
<dbReference type="Proteomes" id="UP000078406">
    <property type="component" value="Unassembled WGS sequence"/>
</dbReference>
<dbReference type="Gene3D" id="1.10.10.10">
    <property type="entry name" value="Winged helix-like DNA-binding domain superfamily/Winged helix DNA-binding domain"/>
    <property type="match status" value="1"/>
</dbReference>
<evidence type="ECO:0000259" key="2">
    <source>
        <dbReference type="Pfam" id="PF08722"/>
    </source>
</evidence>
<proteinExistence type="predicted"/>
<accession>A0A177Y360</accession>
<name>A0A177Y360_9VIBR</name>
<dbReference type="CDD" id="cd22362">
    <property type="entry name" value="TnsA_endonuclease-like"/>
    <property type="match status" value="1"/>
</dbReference>
<dbReference type="InterPro" id="IPR036390">
    <property type="entry name" value="WH_DNA-bd_sf"/>
</dbReference>
<dbReference type="InterPro" id="IPR014832">
    <property type="entry name" value="TnsA_C"/>
</dbReference>
<evidence type="ECO:0000259" key="1">
    <source>
        <dbReference type="Pfam" id="PF08721"/>
    </source>
</evidence>
<dbReference type="RefSeq" id="WP_042522411.1">
    <property type="nucleotide sequence ID" value="NZ_LLEI02000020.1"/>
</dbReference>
<feature type="domain" description="TnsA endonuclease N-terminal" evidence="2">
    <location>
        <begin position="73"/>
        <end position="165"/>
    </location>
</feature>
<evidence type="ECO:0000313" key="3">
    <source>
        <dbReference type="EMBL" id="OAJ95304.1"/>
    </source>
</evidence>
<dbReference type="AlphaFoldDB" id="A0A177Y360"/>
<comment type="caution">
    <text evidence="3">The sequence shown here is derived from an EMBL/GenBank/DDBJ whole genome shotgun (WGS) entry which is preliminary data.</text>
</comment>
<dbReference type="InterPro" id="IPR036388">
    <property type="entry name" value="WH-like_DNA-bd_sf"/>
</dbReference>
<organism evidence="3 4">
    <name type="scientific">Vibrio bivalvicida</name>
    <dbReference type="NCBI Taxonomy" id="1276888"/>
    <lineage>
        <taxon>Bacteria</taxon>
        <taxon>Pseudomonadati</taxon>
        <taxon>Pseudomonadota</taxon>
        <taxon>Gammaproteobacteria</taxon>
        <taxon>Vibrionales</taxon>
        <taxon>Vibrionaceae</taxon>
        <taxon>Vibrio</taxon>
        <taxon>Vibrio oreintalis group</taxon>
    </lineage>
</organism>
<sequence length="276" mass="32470">MAKSKYVLTEKQIIRRIKEGRGSGKLSNYKPWLYVNEVPSEGRSQRVYSHLTSRIHHVLSDLEFAIFLLLDHNPAVTDIREQFPLNRDDTLNICQEHQLWHPAQNGVNQVMSSDFFVNTSSKVQPRFVIQAKYKNALKDSRTIEKLEIERRYWQLKKIPWFLVTEKEIDKVVVDNIEWLYGVKGYFDELITDELLLTFNHMKAYFSRIPDKKVVEIAKEYELAYGQKLGDSMFDLRLMCAARLITFDIRYPFHSLRARDLVFRGVAFDEGHSYVAS</sequence>